<dbReference type="InterPro" id="IPR000182">
    <property type="entry name" value="GNAT_dom"/>
</dbReference>
<protein>
    <submittedName>
        <fullName evidence="2">Ribosomal protein S18 acetylase RimI</fullName>
    </submittedName>
</protein>
<gene>
    <name evidence="2" type="ORF">SAMN05216601_101402</name>
</gene>
<accession>A0A1I5JHN8</accession>
<dbReference type="RefSeq" id="WP_074936355.1">
    <property type="nucleotide sequence ID" value="NZ_FOWP01000001.1"/>
</dbReference>
<dbReference type="Pfam" id="PF00583">
    <property type="entry name" value="Acetyltransf_1"/>
    <property type="match status" value="1"/>
</dbReference>
<dbReference type="InterPro" id="IPR016181">
    <property type="entry name" value="Acyl_CoA_acyltransferase"/>
</dbReference>
<dbReference type="Gene3D" id="3.40.630.30">
    <property type="match status" value="1"/>
</dbReference>
<dbReference type="GO" id="GO:0005840">
    <property type="term" value="C:ribosome"/>
    <property type="evidence" value="ECO:0007669"/>
    <property type="project" value="UniProtKB-KW"/>
</dbReference>
<dbReference type="AlphaFoldDB" id="A0A1I5JHN8"/>
<dbReference type="SUPFAM" id="SSF55729">
    <property type="entry name" value="Acyl-CoA N-acyltransferases (Nat)"/>
    <property type="match status" value="1"/>
</dbReference>
<proteinExistence type="predicted"/>
<dbReference type="STRING" id="658457.SAMN05216601_101402"/>
<organism evidence="2 3">
    <name type="scientific">Ectopseudomonas composti</name>
    <dbReference type="NCBI Taxonomy" id="658457"/>
    <lineage>
        <taxon>Bacteria</taxon>
        <taxon>Pseudomonadati</taxon>
        <taxon>Pseudomonadota</taxon>
        <taxon>Gammaproteobacteria</taxon>
        <taxon>Pseudomonadales</taxon>
        <taxon>Pseudomonadaceae</taxon>
        <taxon>Ectopseudomonas</taxon>
    </lineage>
</organism>
<reference evidence="2 3" key="1">
    <citation type="submission" date="2016-10" db="EMBL/GenBank/DDBJ databases">
        <authorList>
            <person name="de Groot N.N."/>
        </authorList>
    </citation>
    <scope>NUCLEOTIDE SEQUENCE [LARGE SCALE GENOMIC DNA]</scope>
    <source>
        <strain evidence="2 3">CCUG 59231</strain>
    </source>
</reference>
<dbReference type="GO" id="GO:0016747">
    <property type="term" value="F:acyltransferase activity, transferring groups other than amino-acyl groups"/>
    <property type="evidence" value="ECO:0007669"/>
    <property type="project" value="InterPro"/>
</dbReference>
<feature type="domain" description="N-acetyltransferase" evidence="1">
    <location>
        <begin position="6"/>
        <end position="158"/>
    </location>
</feature>
<evidence type="ECO:0000313" key="3">
    <source>
        <dbReference type="Proteomes" id="UP000182400"/>
    </source>
</evidence>
<dbReference type="PROSITE" id="PS51186">
    <property type="entry name" value="GNAT"/>
    <property type="match status" value="1"/>
</dbReference>
<name>A0A1I5JHN8_9GAMM</name>
<dbReference type="EMBL" id="FOWP01000001">
    <property type="protein sequence ID" value="SFO72200.1"/>
    <property type="molecule type" value="Genomic_DNA"/>
</dbReference>
<dbReference type="Proteomes" id="UP000182400">
    <property type="component" value="Unassembled WGS sequence"/>
</dbReference>
<evidence type="ECO:0000313" key="2">
    <source>
        <dbReference type="EMBL" id="SFO72200.1"/>
    </source>
</evidence>
<sequence>MRSPELHLRPAEEADLSFLHRLYASTRAQEMALSGWDQPAIDAFLAQQFDAQHHYYQEHYQGSDFSLICHGDLPIGRLYVFRGPTTINLIDISLLPEWRGKGIGTRYLAALVDDADAAEKSMRLFVEPTNPAKRLYERFAFSVIGANHIYLQMHREAVPALAVPA</sequence>
<keyword evidence="2" id="KW-0687">Ribonucleoprotein</keyword>
<dbReference type="OrthoDB" id="5525374at2"/>
<keyword evidence="2" id="KW-0689">Ribosomal protein</keyword>
<evidence type="ECO:0000259" key="1">
    <source>
        <dbReference type="PROSITE" id="PS51186"/>
    </source>
</evidence>